<dbReference type="EMBL" id="JAQLWO010000001">
    <property type="protein sequence ID" value="MDB7904600.1"/>
    <property type="molecule type" value="Genomic_DNA"/>
</dbReference>
<feature type="transmembrane region" description="Helical" evidence="1">
    <location>
        <begin position="144"/>
        <end position="165"/>
    </location>
</feature>
<comment type="caution">
    <text evidence="3">The sequence shown here is derived from an EMBL/GenBank/DDBJ whole genome shotgun (WGS) entry which is preliminary data.</text>
</comment>
<feature type="transmembrane region" description="Helical" evidence="1">
    <location>
        <begin position="66"/>
        <end position="88"/>
    </location>
</feature>
<reference evidence="3 4" key="1">
    <citation type="journal article" date="2019" name="Nat. Med.">
        <title>A library of human gut bacterial isolates paired with longitudinal multiomics data enables mechanistic microbiome research.</title>
        <authorList>
            <person name="Poyet M."/>
            <person name="Groussin M."/>
            <person name="Gibbons S.M."/>
            <person name="Avila-Pacheco J."/>
            <person name="Jiang X."/>
            <person name="Kearney S.M."/>
            <person name="Perrotta A.R."/>
            <person name="Berdy B."/>
            <person name="Zhao S."/>
            <person name="Lieberman T.D."/>
            <person name="Swanson P.K."/>
            <person name="Smith M."/>
            <person name="Roesemann S."/>
            <person name="Alexander J.E."/>
            <person name="Rich S.A."/>
            <person name="Livny J."/>
            <person name="Vlamakis H."/>
            <person name="Clish C."/>
            <person name="Bullock K."/>
            <person name="Deik A."/>
            <person name="Scott J."/>
            <person name="Pierce K.A."/>
            <person name="Xavier R.J."/>
            <person name="Alm E.J."/>
        </authorList>
    </citation>
    <scope>NUCLEOTIDE SEQUENCE [LARGE SCALE GENOMIC DNA]</scope>
    <source>
        <strain evidence="3 4">BIOML-A2</strain>
    </source>
</reference>
<dbReference type="AlphaFoldDB" id="A0A6I2R7X7"/>
<gene>
    <name evidence="3" type="ORF">GKE97_16435</name>
    <name evidence="2" type="ORF">PND83_01270</name>
</gene>
<evidence type="ECO:0000313" key="3">
    <source>
        <dbReference type="EMBL" id="MSB21100.1"/>
    </source>
</evidence>
<evidence type="ECO:0000256" key="1">
    <source>
        <dbReference type="SAM" id="Phobius"/>
    </source>
</evidence>
<evidence type="ECO:0000313" key="4">
    <source>
        <dbReference type="Proteomes" id="UP000434475"/>
    </source>
</evidence>
<dbReference type="RefSeq" id="WP_009259605.1">
    <property type="nucleotide sequence ID" value="NZ_JADMVA010000012.1"/>
</dbReference>
<proteinExistence type="predicted"/>
<evidence type="ECO:0000313" key="2">
    <source>
        <dbReference type="EMBL" id="MDB7904600.1"/>
    </source>
</evidence>
<dbReference type="Proteomes" id="UP001211006">
    <property type="component" value="Unassembled WGS sequence"/>
</dbReference>
<feature type="transmembrane region" description="Helical" evidence="1">
    <location>
        <begin position="43"/>
        <end position="60"/>
    </location>
</feature>
<accession>A0A6I2R7X7</accession>
<feature type="transmembrane region" description="Helical" evidence="1">
    <location>
        <begin position="12"/>
        <end position="31"/>
    </location>
</feature>
<keyword evidence="1" id="KW-1133">Transmembrane helix</keyword>
<protein>
    <submittedName>
        <fullName evidence="3">Uncharacterized protein</fullName>
    </submittedName>
</protein>
<feature type="transmembrane region" description="Helical" evidence="1">
    <location>
        <begin position="109"/>
        <end position="132"/>
    </location>
</feature>
<dbReference type="EMBL" id="WKPR01000019">
    <property type="protein sequence ID" value="MSB21100.1"/>
    <property type="molecule type" value="Genomic_DNA"/>
</dbReference>
<sequence length="223" mass="23451">MDGFNRKVVKIGTITVLCAIVANFLPVLYLWIVYGEIPTGSQLASILSMIFAASAVSWIVQPLSYYGGLGMVGTYISWISGSAADIRLPSINMAQKVTNTEANTPEGDAIGAMALSASVFTTVGIISVFAVVGSRIIPLLPEVITQSFTYMQPALFAAVFVNMAVKNLKPGFTTLALGLLCCFALPQLGLSTAWLTLIVVVGGLVIGILFARKGARKTAPGSK</sequence>
<keyword evidence="1" id="KW-0812">Transmembrane</keyword>
<keyword evidence="1" id="KW-0472">Membrane</keyword>
<organism evidence="3 4">
    <name type="scientific">Flavonifractor plautii</name>
    <name type="common">Fusobacterium plautii</name>
    <dbReference type="NCBI Taxonomy" id="292800"/>
    <lineage>
        <taxon>Bacteria</taxon>
        <taxon>Bacillati</taxon>
        <taxon>Bacillota</taxon>
        <taxon>Clostridia</taxon>
        <taxon>Eubacteriales</taxon>
        <taxon>Oscillospiraceae</taxon>
        <taxon>Flavonifractor</taxon>
    </lineage>
</organism>
<name>A0A6I2R7X7_FLAPL</name>
<feature type="transmembrane region" description="Helical" evidence="1">
    <location>
        <begin position="194"/>
        <end position="211"/>
    </location>
</feature>
<reference evidence="2" key="2">
    <citation type="submission" date="2023-01" db="EMBL/GenBank/DDBJ databases">
        <title>Human gut microbiome strain richness.</title>
        <authorList>
            <person name="Chen-Liaw A."/>
        </authorList>
    </citation>
    <scope>NUCLEOTIDE SEQUENCE</scope>
    <source>
        <strain evidence="2">2225st1_A6_2225SCRN_200828</strain>
    </source>
</reference>
<dbReference type="Proteomes" id="UP000434475">
    <property type="component" value="Unassembled WGS sequence"/>
</dbReference>